<dbReference type="EMBL" id="PNEN01000362">
    <property type="protein sequence ID" value="PPJ59699.1"/>
    <property type="molecule type" value="Genomic_DNA"/>
</dbReference>
<evidence type="ECO:0000313" key="1">
    <source>
        <dbReference type="EMBL" id="PPJ59699.1"/>
    </source>
</evidence>
<evidence type="ECO:0000313" key="2">
    <source>
        <dbReference type="Proteomes" id="UP000237631"/>
    </source>
</evidence>
<comment type="caution">
    <text evidence="1">The sequence shown here is derived from an EMBL/GenBank/DDBJ whole genome shotgun (WGS) entry which is preliminary data.</text>
</comment>
<name>A0A2S6CIZ1_9PEZI</name>
<keyword evidence="2" id="KW-1185">Reference proteome</keyword>
<gene>
    <name evidence="1" type="ORF">CBER1_10548</name>
</gene>
<dbReference type="AlphaFoldDB" id="A0A2S6CIZ1"/>
<protein>
    <submittedName>
        <fullName evidence="1">Uncharacterized protein</fullName>
    </submittedName>
</protein>
<accession>A0A2S6CIZ1</accession>
<dbReference type="Proteomes" id="UP000237631">
    <property type="component" value="Unassembled WGS sequence"/>
</dbReference>
<reference evidence="2" key="1">
    <citation type="journal article" date="2017" name="bioRxiv">
        <title>Conservation of a gene cluster reveals novel cercosporin biosynthetic mechanisms and extends production to the genus Colletotrichum.</title>
        <authorList>
            <person name="de Jonge R."/>
            <person name="Ebert M.K."/>
            <person name="Huitt-Roehl C.R."/>
            <person name="Pal P."/>
            <person name="Suttle J.C."/>
            <person name="Spanner R.E."/>
            <person name="Neubauer J.D."/>
            <person name="Jurick W.M.II."/>
            <person name="Stott K.A."/>
            <person name="Secor G.A."/>
            <person name="Thomma B.P.H.J."/>
            <person name="Van de Peer Y."/>
            <person name="Townsend C.A."/>
            <person name="Bolton M.D."/>
        </authorList>
    </citation>
    <scope>NUCLEOTIDE SEQUENCE [LARGE SCALE GENOMIC DNA]</scope>
    <source>
        <strain evidence="2">CBS538.71</strain>
    </source>
</reference>
<organism evidence="1 2">
    <name type="scientific">Cercospora berteroae</name>
    <dbReference type="NCBI Taxonomy" id="357750"/>
    <lineage>
        <taxon>Eukaryota</taxon>
        <taxon>Fungi</taxon>
        <taxon>Dikarya</taxon>
        <taxon>Ascomycota</taxon>
        <taxon>Pezizomycotina</taxon>
        <taxon>Dothideomycetes</taxon>
        <taxon>Dothideomycetidae</taxon>
        <taxon>Mycosphaerellales</taxon>
        <taxon>Mycosphaerellaceae</taxon>
        <taxon>Cercospora</taxon>
    </lineage>
</organism>
<proteinExistence type="predicted"/>
<sequence length="121" mass="13681">MDLSFNPNTAISVEWDVDLKNLENIFVSQKWFNFIKLKLMKHEAWGKERDTFMTTSMTSGIIKSSKANASPVDHEKLGAFMMSNGFIIKPTAGYSVLRHPKGLVNFCAVDAYNVPDEIYCP</sequence>